<gene>
    <name evidence="15" type="ORF">DFR47_11442</name>
</gene>
<dbReference type="GO" id="GO:0016887">
    <property type="term" value="F:ATP hydrolysis activity"/>
    <property type="evidence" value="ECO:0007669"/>
    <property type="project" value="InterPro"/>
</dbReference>
<dbReference type="InterPro" id="IPR001757">
    <property type="entry name" value="P_typ_ATPase"/>
</dbReference>
<dbReference type="AlphaFoldDB" id="A0A366DK81"/>
<feature type="transmembrane region" description="Helical" evidence="13">
    <location>
        <begin position="267"/>
        <end position="293"/>
    </location>
</feature>
<dbReference type="GO" id="GO:0005886">
    <property type="term" value="C:plasma membrane"/>
    <property type="evidence" value="ECO:0007669"/>
    <property type="project" value="UniProtKB-SubCell"/>
</dbReference>
<dbReference type="SUPFAM" id="SSF81665">
    <property type="entry name" value="Calcium ATPase, transmembrane domain M"/>
    <property type="match status" value="1"/>
</dbReference>
<dbReference type="InterPro" id="IPR023214">
    <property type="entry name" value="HAD_sf"/>
</dbReference>
<dbReference type="SUPFAM" id="SSF81653">
    <property type="entry name" value="Calcium ATPase, transduction domain A"/>
    <property type="match status" value="1"/>
</dbReference>
<dbReference type="SUPFAM" id="SSF56784">
    <property type="entry name" value="HAD-like"/>
    <property type="match status" value="1"/>
</dbReference>
<protein>
    <recommendedName>
        <fullName evidence="11">P-type Zn(2+) transporter</fullName>
        <ecNumber evidence="11">7.2.2.12</ecNumber>
    </recommendedName>
</protein>
<dbReference type="PANTHER" id="PTHR48085:SF5">
    <property type="entry name" value="CADMIUM_ZINC-TRANSPORTING ATPASE HMA4-RELATED"/>
    <property type="match status" value="1"/>
</dbReference>
<dbReference type="Gene3D" id="2.70.150.10">
    <property type="entry name" value="Calcium-transporting ATPase, cytoplasmic transduction domain A"/>
    <property type="match status" value="1"/>
</dbReference>
<feature type="transmembrane region" description="Helical" evidence="13">
    <location>
        <begin position="20"/>
        <end position="40"/>
    </location>
</feature>
<reference evidence="15 16" key="1">
    <citation type="submission" date="2018-06" db="EMBL/GenBank/DDBJ databases">
        <title>Genomic Encyclopedia of Type Strains, Phase IV (KMG-IV): sequencing the most valuable type-strain genomes for metagenomic binning, comparative biology and taxonomic classification.</title>
        <authorList>
            <person name="Goeker M."/>
        </authorList>
    </citation>
    <scope>NUCLEOTIDE SEQUENCE [LARGE SCALE GENOMIC DNA]</scope>
    <source>
        <strain evidence="15 16">DSM 25619</strain>
    </source>
</reference>
<evidence type="ECO:0000256" key="13">
    <source>
        <dbReference type="RuleBase" id="RU362081"/>
    </source>
</evidence>
<evidence type="ECO:0000256" key="10">
    <source>
        <dbReference type="ARBA" id="ARBA00023136"/>
    </source>
</evidence>
<comment type="caution">
    <text evidence="15">The sequence shown here is derived from an EMBL/GenBank/DDBJ whole genome shotgun (WGS) entry which is preliminary data.</text>
</comment>
<dbReference type="InterPro" id="IPR044492">
    <property type="entry name" value="P_typ_ATPase_HD_dom"/>
</dbReference>
<dbReference type="InterPro" id="IPR059000">
    <property type="entry name" value="ATPase_P-type_domA"/>
</dbReference>
<organism evidence="15 16">
    <name type="scientific">Pseudochrobactrum asaccharolyticum</name>
    <dbReference type="NCBI Taxonomy" id="354351"/>
    <lineage>
        <taxon>Bacteria</taxon>
        <taxon>Pseudomonadati</taxon>
        <taxon>Pseudomonadota</taxon>
        <taxon>Alphaproteobacteria</taxon>
        <taxon>Hyphomicrobiales</taxon>
        <taxon>Brucellaceae</taxon>
        <taxon>Pseudochrobactrum</taxon>
    </lineage>
</organism>
<feature type="transmembrane region" description="Helical" evidence="13">
    <location>
        <begin position="579"/>
        <end position="598"/>
    </location>
</feature>
<dbReference type="Gene3D" id="3.40.1110.10">
    <property type="entry name" value="Calcium-transporting ATPase, cytoplasmic domain N"/>
    <property type="match status" value="1"/>
</dbReference>
<dbReference type="InterPro" id="IPR051014">
    <property type="entry name" value="Cation_Transport_ATPase_IB"/>
</dbReference>
<keyword evidence="7 13" id="KW-0067">ATP-binding</keyword>
<dbReference type="Pfam" id="PF00702">
    <property type="entry name" value="Hydrolase"/>
    <property type="match status" value="1"/>
</dbReference>
<feature type="transmembrane region" description="Helical" evidence="13">
    <location>
        <begin position="604"/>
        <end position="622"/>
    </location>
</feature>
<dbReference type="SFLD" id="SFLDS00003">
    <property type="entry name" value="Haloacid_Dehalogenase"/>
    <property type="match status" value="1"/>
</dbReference>
<evidence type="ECO:0000256" key="12">
    <source>
        <dbReference type="ARBA" id="ARBA00047308"/>
    </source>
</evidence>
<dbReference type="InterPro" id="IPR036412">
    <property type="entry name" value="HAD-like_sf"/>
</dbReference>
<dbReference type="CDD" id="cd02079">
    <property type="entry name" value="P-type_ATPase_HM"/>
    <property type="match status" value="1"/>
</dbReference>
<evidence type="ECO:0000256" key="3">
    <source>
        <dbReference type="ARBA" id="ARBA00022475"/>
    </source>
</evidence>
<sequence length="649" mass="67222">MSNLVSRIRSAFVHPARRRLWLTVGSGGLIAAGLLARYGFGMIEVWTALMVAAAFLAGSDIAIRAWRSLRVKHFSIELLVTVAAVGALFIGEVWESAAVTFLFIFGGWLEARTMGQTRGALKALLDAAPATATVLREGDPVEVPAHMVQLGETVLVRAGQRIPVDGEVTEGAAAVSEAAITGEPMPAEKVPGSHVHAGTIAENGLLRIRATNVGADTTLARIIQRVEEAQEEKAPSQRMIERFAQWYTPSIIGLAAAAFAVTQDIRLALTLLVVGCPGALVISTPVSIVAGIGRAARSGILIKGGQHLESAGRIDTLALDKTGTLTEGKPQLASIVALGGVTEAELLHLAATAETGSTHPLGRPIVEAGRKQGPLSTPEALEEHAGMGLSARIDGRTVAAGNRRLMDTLGMPLGQEGEAALDRLLSNGQTPILVARDGQLIGLLGMSDMAREGAAEAIARLRDIGIGRVVMLTGDQHGAAEAIAREVGIDEVHAGLMPEDKLELIRKMRADGAHVAMVGDGINDAPALAAADTSIAMGAAGSDVAIETADIALLKDDLGKIPEAMAISRATLGNMRQNLVIALVTVAGLLAGVFSGNVHMAGGMLIHQLSVLIVIANGMRLLRVPKATASSGRAAKAAADRPATVAARG</sequence>
<proteinExistence type="inferred from homology"/>
<accession>A0A366DK81</accession>
<keyword evidence="8" id="KW-1278">Translocase</keyword>
<dbReference type="Gene3D" id="3.40.50.1000">
    <property type="entry name" value="HAD superfamily/HAD-like"/>
    <property type="match status" value="1"/>
</dbReference>
<dbReference type="InterPro" id="IPR008250">
    <property type="entry name" value="ATPase_P-typ_transduc_dom_A_sf"/>
</dbReference>
<evidence type="ECO:0000256" key="4">
    <source>
        <dbReference type="ARBA" id="ARBA00022692"/>
    </source>
</evidence>
<dbReference type="GO" id="GO:0016463">
    <property type="term" value="F:P-type zinc transporter activity"/>
    <property type="evidence" value="ECO:0007669"/>
    <property type="project" value="UniProtKB-EC"/>
</dbReference>
<evidence type="ECO:0000313" key="15">
    <source>
        <dbReference type="EMBL" id="RBO90431.1"/>
    </source>
</evidence>
<dbReference type="GO" id="GO:0060003">
    <property type="term" value="P:copper ion export"/>
    <property type="evidence" value="ECO:0007669"/>
    <property type="project" value="UniProtKB-ARBA"/>
</dbReference>
<dbReference type="InterPro" id="IPR023298">
    <property type="entry name" value="ATPase_P-typ_TM_dom_sf"/>
</dbReference>
<dbReference type="SFLD" id="SFLDG00002">
    <property type="entry name" value="C1.7:_P-type_atpase_like"/>
    <property type="match status" value="1"/>
</dbReference>
<dbReference type="PANTHER" id="PTHR48085">
    <property type="entry name" value="CADMIUM/ZINC-TRANSPORTING ATPASE HMA2-RELATED"/>
    <property type="match status" value="1"/>
</dbReference>
<dbReference type="Proteomes" id="UP000252893">
    <property type="component" value="Unassembled WGS sequence"/>
</dbReference>
<dbReference type="InterPro" id="IPR027256">
    <property type="entry name" value="P-typ_ATPase_IB"/>
</dbReference>
<evidence type="ECO:0000256" key="8">
    <source>
        <dbReference type="ARBA" id="ARBA00022967"/>
    </source>
</evidence>
<evidence type="ECO:0000256" key="7">
    <source>
        <dbReference type="ARBA" id="ARBA00022840"/>
    </source>
</evidence>
<dbReference type="FunFam" id="2.70.150.10:FF:000020">
    <property type="entry name" value="Copper-exporting P-type ATPase A"/>
    <property type="match status" value="1"/>
</dbReference>
<comment type="subcellular location">
    <subcellularLocation>
        <location evidence="1">Cell membrane</location>
        <topology evidence="1">Multi-pass membrane protein</topology>
    </subcellularLocation>
</comment>
<evidence type="ECO:0000313" key="16">
    <source>
        <dbReference type="Proteomes" id="UP000252893"/>
    </source>
</evidence>
<evidence type="ECO:0000259" key="14">
    <source>
        <dbReference type="Pfam" id="PF00122"/>
    </source>
</evidence>
<keyword evidence="9 13" id="KW-1133">Transmembrane helix</keyword>
<keyword evidence="6 13" id="KW-0547">Nucleotide-binding</keyword>
<dbReference type="GO" id="GO:0005524">
    <property type="term" value="F:ATP binding"/>
    <property type="evidence" value="ECO:0007669"/>
    <property type="project" value="UniProtKB-UniRule"/>
</dbReference>
<evidence type="ECO:0000256" key="9">
    <source>
        <dbReference type="ARBA" id="ARBA00022989"/>
    </source>
</evidence>
<feature type="transmembrane region" description="Helical" evidence="13">
    <location>
        <begin position="97"/>
        <end position="115"/>
    </location>
</feature>
<evidence type="ECO:0000256" key="1">
    <source>
        <dbReference type="ARBA" id="ARBA00004651"/>
    </source>
</evidence>
<comment type="similarity">
    <text evidence="2 13">Belongs to the cation transport ATPase (P-type) (TC 3.A.3) family. Type IB subfamily.</text>
</comment>
<keyword evidence="5 13" id="KW-0479">Metal-binding</keyword>
<dbReference type="SFLD" id="SFLDF00027">
    <property type="entry name" value="p-type_atpase"/>
    <property type="match status" value="1"/>
</dbReference>
<feature type="domain" description="P-type ATPase A" evidence="14">
    <location>
        <begin position="128"/>
        <end position="227"/>
    </location>
</feature>
<dbReference type="PRINTS" id="PR00120">
    <property type="entry name" value="HATPASE"/>
</dbReference>
<feature type="transmembrane region" description="Helical" evidence="13">
    <location>
        <begin position="243"/>
        <end position="261"/>
    </location>
</feature>
<dbReference type="InterPro" id="IPR018303">
    <property type="entry name" value="ATPase_P-typ_P_site"/>
</dbReference>
<keyword evidence="10 13" id="KW-0472">Membrane</keyword>
<dbReference type="PRINTS" id="PR00119">
    <property type="entry name" value="CATATPASE"/>
</dbReference>
<keyword evidence="3 13" id="KW-1003">Cell membrane</keyword>
<dbReference type="NCBIfam" id="TIGR01494">
    <property type="entry name" value="ATPase_P-type"/>
    <property type="match status" value="1"/>
</dbReference>
<dbReference type="NCBIfam" id="TIGR01525">
    <property type="entry name" value="ATPase-IB_hvy"/>
    <property type="match status" value="1"/>
</dbReference>
<dbReference type="GO" id="GO:0046872">
    <property type="term" value="F:metal ion binding"/>
    <property type="evidence" value="ECO:0007669"/>
    <property type="project" value="UniProtKB-KW"/>
</dbReference>
<dbReference type="EC" id="7.2.2.12" evidence="11"/>
<evidence type="ECO:0000256" key="2">
    <source>
        <dbReference type="ARBA" id="ARBA00006024"/>
    </source>
</evidence>
<dbReference type="InterPro" id="IPR023299">
    <property type="entry name" value="ATPase_P-typ_cyto_dom_N"/>
</dbReference>
<dbReference type="RefSeq" id="WP_245416663.1">
    <property type="nucleotide sequence ID" value="NZ_JBHEEG010000014.1"/>
</dbReference>
<evidence type="ECO:0000256" key="6">
    <source>
        <dbReference type="ARBA" id="ARBA00022741"/>
    </source>
</evidence>
<evidence type="ECO:0000256" key="5">
    <source>
        <dbReference type="ARBA" id="ARBA00022723"/>
    </source>
</evidence>
<comment type="catalytic activity">
    <reaction evidence="12">
        <text>Zn(2+)(in) + ATP + H2O = Zn(2+)(out) + ADP + phosphate + H(+)</text>
        <dbReference type="Rhea" id="RHEA:20621"/>
        <dbReference type="ChEBI" id="CHEBI:15377"/>
        <dbReference type="ChEBI" id="CHEBI:15378"/>
        <dbReference type="ChEBI" id="CHEBI:29105"/>
        <dbReference type="ChEBI" id="CHEBI:30616"/>
        <dbReference type="ChEBI" id="CHEBI:43474"/>
        <dbReference type="ChEBI" id="CHEBI:456216"/>
        <dbReference type="EC" id="7.2.2.12"/>
    </reaction>
</comment>
<dbReference type="PROSITE" id="PS00154">
    <property type="entry name" value="ATPASE_E1_E2"/>
    <property type="match status" value="1"/>
</dbReference>
<dbReference type="Pfam" id="PF00122">
    <property type="entry name" value="E1-E2_ATPase"/>
    <property type="match status" value="1"/>
</dbReference>
<name>A0A366DK81_9HYPH</name>
<dbReference type="EMBL" id="QNRH01000014">
    <property type="protein sequence ID" value="RBO90431.1"/>
    <property type="molecule type" value="Genomic_DNA"/>
</dbReference>
<evidence type="ECO:0000256" key="11">
    <source>
        <dbReference type="ARBA" id="ARBA00039097"/>
    </source>
</evidence>
<keyword evidence="16" id="KW-1185">Reference proteome</keyword>
<keyword evidence="4 13" id="KW-0812">Transmembrane</keyword>